<organism evidence="1">
    <name type="scientific">uncultured Pleomorphomonas sp</name>
    <dbReference type="NCBI Taxonomy" id="442121"/>
    <lineage>
        <taxon>Bacteria</taxon>
        <taxon>Pseudomonadati</taxon>
        <taxon>Pseudomonadota</taxon>
        <taxon>Alphaproteobacteria</taxon>
        <taxon>Hyphomicrobiales</taxon>
        <taxon>Pleomorphomonadaceae</taxon>
        <taxon>Pleomorphomonas</taxon>
        <taxon>environmental samples</taxon>
    </lineage>
</organism>
<gene>
    <name evidence="1" type="ORF">KL86PLE_90544</name>
</gene>
<protein>
    <submittedName>
        <fullName evidence="1">Uncharacterized protein</fullName>
    </submittedName>
</protein>
<dbReference type="AlphaFoldDB" id="A0A212LQ77"/>
<dbReference type="InterPro" id="IPR009467">
    <property type="entry name" value="Glycolipid-bd_prot_put"/>
</dbReference>
<proteinExistence type="predicted"/>
<name>A0A212LQ77_9HYPH</name>
<dbReference type="EMBL" id="FMJD01000013">
    <property type="protein sequence ID" value="SCM79600.1"/>
    <property type="molecule type" value="Genomic_DNA"/>
</dbReference>
<dbReference type="SUPFAM" id="SSF159275">
    <property type="entry name" value="PA1994-like"/>
    <property type="match status" value="1"/>
</dbReference>
<sequence>MKNVVRWCDWEGKGLEHCVCLEDNDGLTLEGVVVTTQEGLHGGHYRVRTDAAFRTREVRVDHVGGPSLHVAADGEGHWRDLIGDRALPELNGCLDVDIRMTPATNTLPIRRLKLKAEEISDIAVAYVPLPGQMAGDFLPRRVEQRYTHLTPDSRYRYEGLATGFTVELEVDAAGLVLDYPGVFRRVRTSGK</sequence>
<reference evidence="1" key="1">
    <citation type="submission" date="2016-08" db="EMBL/GenBank/DDBJ databases">
        <authorList>
            <person name="Seilhamer J.J."/>
        </authorList>
    </citation>
    <scope>NUCLEOTIDE SEQUENCE</scope>
    <source>
        <strain evidence="1">86</strain>
    </source>
</reference>
<evidence type="ECO:0000313" key="1">
    <source>
        <dbReference type="EMBL" id="SCM79600.1"/>
    </source>
</evidence>
<accession>A0A212LQ77</accession>
<dbReference type="Pfam" id="PF06475">
    <property type="entry name" value="Glycolipid_bind"/>
    <property type="match status" value="1"/>
</dbReference>
<dbReference type="RefSeq" id="WP_288198662.1">
    <property type="nucleotide sequence ID" value="NZ_LT608334.1"/>
</dbReference>